<dbReference type="Gene3D" id="3.30.420.40">
    <property type="match status" value="2"/>
</dbReference>
<feature type="domain" description="Gcp-like" evidence="1">
    <location>
        <begin position="33"/>
        <end position="129"/>
    </location>
</feature>
<organism evidence="2 3">
    <name type="scientific">Roseibium limicola</name>
    <dbReference type="NCBI Taxonomy" id="2816037"/>
    <lineage>
        <taxon>Bacteria</taxon>
        <taxon>Pseudomonadati</taxon>
        <taxon>Pseudomonadota</taxon>
        <taxon>Alphaproteobacteria</taxon>
        <taxon>Hyphomicrobiales</taxon>
        <taxon>Stappiaceae</taxon>
        <taxon>Roseibium</taxon>
    </lineage>
</organism>
<dbReference type="GO" id="GO:0002949">
    <property type="term" value="P:tRNA threonylcarbamoyladenosine modification"/>
    <property type="evidence" value="ECO:0007669"/>
    <property type="project" value="InterPro"/>
</dbReference>
<dbReference type="NCBIfam" id="TIGR03725">
    <property type="entry name" value="T6A_YeaZ"/>
    <property type="match status" value="1"/>
</dbReference>
<dbReference type="InterPro" id="IPR043129">
    <property type="entry name" value="ATPase_NBD"/>
</dbReference>
<dbReference type="InterPro" id="IPR022496">
    <property type="entry name" value="T6A_TsaB"/>
</dbReference>
<dbReference type="PANTHER" id="PTHR11735:SF11">
    <property type="entry name" value="TRNA THREONYLCARBAMOYLADENOSINE BIOSYNTHESIS PROTEIN TSAB"/>
    <property type="match status" value="1"/>
</dbReference>
<dbReference type="Proteomes" id="UP000664779">
    <property type="component" value="Unassembled WGS sequence"/>
</dbReference>
<name>A0A939J9Y9_9HYPH</name>
<sequence length="225" mass="23610">MRILAIDTALVNCAVAVWDSDGVGVPPVLFCETIGRGHAERLTGMLGEAMAEASCAFSDLDRIAVTTGPGSFTGMRVGLSVARGFGLVLGKPVVGITTLAAMAKPFLGEVQTHPVFVSMEGKGEEIYCQLFGAEGVPRSPAEVRRLSELSETLPPETRFVGASSRRVVEAVGASTDRILSEAACPDVADVARLGVLADPKQARPVPLYLRPPDAAPQKKGKIARL</sequence>
<comment type="caution">
    <text evidence="2">The sequence shown here is derived from an EMBL/GenBank/DDBJ whole genome shotgun (WGS) entry which is preliminary data.</text>
</comment>
<dbReference type="InterPro" id="IPR000905">
    <property type="entry name" value="Gcp-like_dom"/>
</dbReference>
<dbReference type="PANTHER" id="PTHR11735">
    <property type="entry name" value="TRNA N6-ADENOSINE THREONYLCARBAMOYLTRANSFERASE"/>
    <property type="match status" value="1"/>
</dbReference>
<accession>A0A939J9Y9</accession>
<evidence type="ECO:0000313" key="3">
    <source>
        <dbReference type="Proteomes" id="UP000664779"/>
    </source>
</evidence>
<dbReference type="SUPFAM" id="SSF53067">
    <property type="entry name" value="Actin-like ATPase domain"/>
    <property type="match status" value="1"/>
</dbReference>
<dbReference type="RefSeq" id="WP_206942133.1">
    <property type="nucleotide sequence ID" value="NZ_JAFLNF010000006.1"/>
</dbReference>
<protein>
    <submittedName>
        <fullName evidence="2">tRNA (Adenosine(37)-N6)-threonylcarbamoyltransferase complex dimerization subunit type 1 TsaB</fullName>
    </submittedName>
</protein>
<dbReference type="Pfam" id="PF00814">
    <property type="entry name" value="TsaD"/>
    <property type="match status" value="1"/>
</dbReference>
<proteinExistence type="predicted"/>
<evidence type="ECO:0000313" key="2">
    <source>
        <dbReference type="EMBL" id="MBO0346404.1"/>
    </source>
</evidence>
<dbReference type="AlphaFoldDB" id="A0A939J9Y9"/>
<dbReference type="EMBL" id="JAFLNF010000006">
    <property type="protein sequence ID" value="MBO0346404.1"/>
    <property type="molecule type" value="Genomic_DNA"/>
</dbReference>
<keyword evidence="3" id="KW-1185">Reference proteome</keyword>
<gene>
    <name evidence="2" type="primary">tsaB</name>
    <name evidence="2" type="ORF">J0X15_14315</name>
</gene>
<evidence type="ECO:0000259" key="1">
    <source>
        <dbReference type="Pfam" id="PF00814"/>
    </source>
</evidence>
<reference evidence="2" key="1">
    <citation type="submission" date="2021-03" db="EMBL/GenBank/DDBJ databases">
        <title>Roseibium sp. CAU 1637 isolated from Incheon.</title>
        <authorList>
            <person name="Kim W."/>
        </authorList>
    </citation>
    <scope>NUCLEOTIDE SEQUENCE</scope>
    <source>
        <strain evidence="2">CAU 1637</strain>
    </source>
</reference>
<dbReference type="GO" id="GO:0005829">
    <property type="term" value="C:cytosol"/>
    <property type="evidence" value="ECO:0007669"/>
    <property type="project" value="TreeGrafter"/>
</dbReference>